<organism evidence="1 2">
    <name type="scientific">Brachionus plicatilis</name>
    <name type="common">Marine rotifer</name>
    <name type="synonym">Brachionus muelleri</name>
    <dbReference type="NCBI Taxonomy" id="10195"/>
    <lineage>
        <taxon>Eukaryota</taxon>
        <taxon>Metazoa</taxon>
        <taxon>Spiralia</taxon>
        <taxon>Gnathifera</taxon>
        <taxon>Rotifera</taxon>
        <taxon>Eurotatoria</taxon>
        <taxon>Monogononta</taxon>
        <taxon>Pseudotrocha</taxon>
        <taxon>Ploima</taxon>
        <taxon>Brachionidae</taxon>
        <taxon>Brachionus</taxon>
    </lineage>
</organism>
<evidence type="ECO:0000313" key="2">
    <source>
        <dbReference type="Proteomes" id="UP000276133"/>
    </source>
</evidence>
<dbReference type="Proteomes" id="UP000276133">
    <property type="component" value="Unassembled WGS sequence"/>
</dbReference>
<proteinExistence type="predicted"/>
<keyword evidence="2" id="KW-1185">Reference proteome</keyword>
<name>A0A3M7QAE3_BRAPC</name>
<accession>A0A3M7QAE3</accession>
<dbReference type="AlphaFoldDB" id="A0A3M7QAE3"/>
<evidence type="ECO:0000313" key="1">
    <source>
        <dbReference type="EMBL" id="RNA07915.1"/>
    </source>
</evidence>
<protein>
    <submittedName>
        <fullName evidence="1">Uncharacterized protein</fullName>
    </submittedName>
</protein>
<sequence>MNFTKPRRVRILYSDFEFKIKFLITTICKNHSLIKIKSFHCHYELFESYFRNSLNEALKKNYQNHNKKVLINL</sequence>
<gene>
    <name evidence="1" type="ORF">BpHYR1_026288</name>
</gene>
<reference evidence="1 2" key="1">
    <citation type="journal article" date="2018" name="Sci. Rep.">
        <title>Genomic signatures of local adaptation to the degree of environmental predictability in rotifers.</title>
        <authorList>
            <person name="Franch-Gras L."/>
            <person name="Hahn C."/>
            <person name="Garcia-Roger E.M."/>
            <person name="Carmona M.J."/>
            <person name="Serra M."/>
            <person name="Gomez A."/>
        </authorList>
    </citation>
    <scope>NUCLEOTIDE SEQUENCE [LARGE SCALE GENOMIC DNA]</scope>
    <source>
        <strain evidence="1">HYR1</strain>
    </source>
</reference>
<comment type="caution">
    <text evidence="1">The sequence shown here is derived from an EMBL/GenBank/DDBJ whole genome shotgun (WGS) entry which is preliminary data.</text>
</comment>
<dbReference type="EMBL" id="REGN01006903">
    <property type="protein sequence ID" value="RNA07915.1"/>
    <property type="molecule type" value="Genomic_DNA"/>
</dbReference>